<dbReference type="PANTHER" id="PTHR46586:SF3">
    <property type="entry name" value="ANKYRIN REPEAT-CONTAINING PROTEIN"/>
    <property type="match status" value="1"/>
</dbReference>
<dbReference type="InterPro" id="IPR052050">
    <property type="entry name" value="SecEffector_AnkRepeat"/>
</dbReference>
<organism evidence="1 2">
    <name type="scientific">Aphanomyces euteiches</name>
    <dbReference type="NCBI Taxonomy" id="100861"/>
    <lineage>
        <taxon>Eukaryota</taxon>
        <taxon>Sar</taxon>
        <taxon>Stramenopiles</taxon>
        <taxon>Oomycota</taxon>
        <taxon>Saprolegniomycetes</taxon>
        <taxon>Saprolegniales</taxon>
        <taxon>Verrucalvaceae</taxon>
        <taxon>Aphanomyces</taxon>
    </lineage>
</organism>
<reference evidence="1 2" key="1">
    <citation type="submission" date="2019-07" db="EMBL/GenBank/DDBJ databases">
        <title>Genomics analysis of Aphanomyces spp. identifies a new class of oomycete effector associated with host adaptation.</title>
        <authorList>
            <person name="Gaulin E."/>
        </authorList>
    </citation>
    <scope>NUCLEOTIDE SEQUENCE [LARGE SCALE GENOMIC DNA]</scope>
    <source>
        <strain evidence="1 2">ATCC 201684</strain>
    </source>
</reference>
<sequence length="228" mass="26130">MLQRALKRSRSENHEIPARLEIFTTPELMEIVTAFQNGIPHDMTVFLVFDPKRLRSRKLQDGHGFNMQRVHEVIAKWLDQFGYSRLPKLFSALAYMRYLVAVDAICYNQMALAKYLHDTFDLSTIQGNFLDLAVHLNNLPMLEFLHACGCQGCTTDAMDTAAKNGHLDMVRFLHTHRSEGCTSHGLALATIHGHNDVVLYLRQHGLADYEKDWLKRALVRKHCKPIST</sequence>
<dbReference type="Gene3D" id="1.25.40.20">
    <property type="entry name" value="Ankyrin repeat-containing domain"/>
    <property type="match status" value="1"/>
</dbReference>
<accession>A0A6G0X2Z5</accession>
<gene>
    <name evidence="1" type="ORF">Ae201684_009098</name>
</gene>
<evidence type="ECO:0000313" key="2">
    <source>
        <dbReference type="Proteomes" id="UP000481153"/>
    </source>
</evidence>
<protein>
    <submittedName>
        <fullName evidence="1">Uncharacterized protein</fullName>
    </submittedName>
</protein>
<dbReference type="EMBL" id="VJMJ01000117">
    <property type="protein sequence ID" value="KAF0734237.1"/>
    <property type="molecule type" value="Genomic_DNA"/>
</dbReference>
<dbReference type="AlphaFoldDB" id="A0A6G0X2Z5"/>
<dbReference type="Proteomes" id="UP000481153">
    <property type="component" value="Unassembled WGS sequence"/>
</dbReference>
<evidence type="ECO:0000313" key="1">
    <source>
        <dbReference type="EMBL" id="KAF0734237.1"/>
    </source>
</evidence>
<dbReference type="PANTHER" id="PTHR46586">
    <property type="entry name" value="ANKYRIN REPEAT-CONTAINING PROTEIN"/>
    <property type="match status" value="1"/>
</dbReference>
<dbReference type="Pfam" id="PF12796">
    <property type="entry name" value="Ank_2"/>
    <property type="match status" value="1"/>
</dbReference>
<proteinExistence type="predicted"/>
<comment type="caution">
    <text evidence="1">The sequence shown here is derived from an EMBL/GenBank/DDBJ whole genome shotgun (WGS) entry which is preliminary data.</text>
</comment>
<name>A0A6G0X2Z5_9STRA</name>
<dbReference type="InterPro" id="IPR036770">
    <property type="entry name" value="Ankyrin_rpt-contain_sf"/>
</dbReference>
<keyword evidence="2" id="KW-1185">Reference proteome</keyword>
<dbReference type="VEuPathDB" id="FungiDB:AeMF1_020584"/>
<dbReference type="InterPro" id="IPR002110">
    <property type="entry name" value="Ankyrin_rpt"/>
</dbReference>
<dbReference type="SUPFAM" id="SSF48403">
    <property type="entry name" value="Ankyrin repeat"/>
    <property type="match status" value="1"/>
</dbReference>